<accession>A0A9N9FV85</accession>
<gene>
    <name evidence="2" type="ORF">POCULU_LOCUS5396</name>
</gene>
<sequence length="252" mass="28788">MSREARPAVVEPMATRDWATVMQKMESYRNKLAKERRLYDPLYYYLIDHSGPTLPHCRPVWRILSKNEALSKHPNDTPVKTEKERNIKELVTSTFKAITKPGKDNLSEMERTSLENVLWKRQLIDENEGRDPYERARDGYKKSPAVCPRGKEWKDTLKLGLELRDIWRKAQKELGVHSSRRQKTSHLRAGWTLPSGARGRGGPPSSLSDLINLQRAYRVMLLFTDKLAMGKEAAGCVESGKIRGEGSVDNNG</sequence>
<evidence type="ECO:0000256" key="1">
    <source>
        <dbReference type="SAM" id="MobiDB-lite"/>
    </source>
</evidence>
<dbReference type="OrthoDB" id="2390771at2759"/>
<evidence type="ECO:0000313" key="2">
    <source>
        <dbReference type="EMBL" id="CAG8558638.1"/>
    </source>
</evidence>
<dbReference type="Proteomes" id="UP000789572">
    <property type="component" value="Unassembled WGS sequence"/>
</dbReference>
<dbReference type="AlphaFoldDB" id="A0A9N9FV85"/>
<name>A0A9N9FV85_9GLOM</name>
<reference evidence="2" key="1">
    <citation type="submission" date="2021-06" db="EMBL/GenBank/DDBJ databases">
        <authorList>
            <person name="Kallberg Y."/>
            <person name="Tangrot J."/>
            <person name="Rosling A."/>
        </authorList>
    </citation>
    <scope>NUCLEOTIDE SEQUENCE</scope>
    <source>
        <strain evidence="2">IA702</strain>
    </source>
</reference>
<comment type="caution">
    <text evidence="2">The sequence shown here is derived from an EMBL/GenBank/DDBJ whole genome shotgun (WGS) entry which is preliminary data.</text>
</comment>
<dbReference type="EMBL" id="CAJVPJ010000820">
    <property type="protein sequence ID" value="CAG8558638.1"/>
    <property type="molecule type" value="Genomic_DNA"/>
</dbReference>
<proteinExistence type="predicted"/>
<feature type="compositionally biased region" description="Low complexity" evidence="1">
    <location>
        <begin position="193"/>
        <end position="206"/>
    </location>
</feature>
<evidence type="ECO:0000313" key="3">
    <source>
        <dbReference type="Proteomes" id="UP000789572"/>
    </source>
</evidence>
<organism evidence="2 3">
    <name type="scientific">Paraglomus occultum</name>
    <dbReference type="NCBI Taxonomy" id="144539"/>
    <lineage>
        <taxon>Eukaryota</taxon>
        <taxon>Fungi</taxon>
        <taxon>Fungi incertae sedis</taxon>
        <taxon>Mucoromycota</taxon>
        <taxon>Glomeromycotina</taxon>
        <taxon>Glomeromycetes</taxon>
        <taxon>Paraglomerales</taxon>
        <taxon>Paraglomeraceae</taxon>
        <taxon>Paraglomus</taxon>
    </lineage>
</organism>
<protein>
    <submittedName>
        <fullName evidence="2">1973_t:CDS:1</fullName>
    </submittedName>
</protein>
<keyword evidence="3" id="KW-1185">Reference proteome</keyword>
<feature type="region of interest" description="Disordered" evidence="1">
    <location>
        <begin position="177"/>
        <end position="206"/>
    </location>
</feature>